<dbReference type="FunFam" id="3.30.70.120:FF:000006">
    <property type="entry name" value="GTP cyclohydrolase 1 type 2 homolog"/>
    <property type="match status" value="1"/>
</dbReference>
<proteinExistence type="inferred from homology"/>
<dbReference type="FunFam" id="3.40.1390.30:FF:000001">
    <property type="entry name" value="GTP cyclohydrolase 1 type 2"/>
    <property type="match status" value="1"/>
</dbReference>
<accession>W4VCM4</accession>
<dbReference type="Proteomes" id="UP000019102">
    <property type="component" value="Unassembled WGS sequence"/>
</dbReference>
<keyword evidence="3 4" id="KW-0479">Metal-binding</keyword>
<dbReference type="RefSeq" id="WP_035720845.1">
    <property type="nucleotide sequence ID" value="NZ_BAVS01000001.1"/>
</dbReference>
<sequence>MTTVEDVITLFEKWVPKHYAESWDNVGLQVGNKKQEVKKLLISLDVVDLVVEEAIKKDVDLIIAHHPLLFKGLKIIDTLEPKGHIVQKLLKHNIAVYAAHTNLDVVNGGINDLLSEAIEIKNTSVLIPTVEEKLYKFIVYVPSSHIKEITAAIGEAGAGHIGNYSHCSFQSIGTGAFKPLEGTNPFIGTQGEIERVEEYKLETIVKESQLSTVLQAAISAHPYEEMAYDLFPLAIKGEVQGLGRIGKLAHPMTLQEYCDLVKEKLQISSLRYVGKPDKMIENVAILGGSGKEYITAAMDAGADLYITGDLTFHEAQEAEEAGLCLIDPGHHVEEIMKEGVKKYFMDHLNALPDKIDIIASGLSTDPFRYR</sequence>
<dbReference type="AlphaFoldDB" id="W4VCM4"/>
<evidence type="ECO:0000256" key="3">
    <source>
        <dbReference type="ARBA" id="ARBA00022723"/>
    </source>
</evidence>
<evidence type="ECO:0000256" key="5">
    <source>
        <dbReference type="PIRSR" id="PIRSR602678-1"/>
    </source>
</evidence>
<feature type="binding site" evidence="5">
    <location>
        <position position="104"/>
    </location>
    <ligand>
        <name>a divalent metal cation</name>
        <dbReference type="ChEBI" id="CHEBI:60240"/>
        <label>1</label>
    </ligand>
</feature>
<reference evidence="6 7" key="1">
    <citation type="journal article" date="2014" name="Genome Announc.">
        <title>Draft Genome Sequence of the Boron-Tolerant and Moderately Halotolerant Bacterium Gracilibacillus boraciitolerans JCM 21714T.</title>
        <authorList>
            <person name="Ahmed I."/>
            <person name="Oshima K."/>
            <person name="Suda W."/>
            <person name="Kitamura K."/>
            <person name="Iida T."/>
            <person name="Ohmori Y."/>
            <person name="Fujiwara T."/>
            <person name="Hattori M."/>
            <person name="Ohkuma M."/>
        </authorList>
    </citation>
    <scope>NUCLEOTIDE SEQUENCE [LARGE SCALE GENOMIC DNA]</scope>
    <source>
        <strain evidence="6 7">JCM 21714</strain>
    </source>
</reference>
<evidence type="ECO:0000313" key="6">
    <source>
        <dbReference type="EMBL" id="GAE91175.1"/>
    </source>
</evidence>
<dbReference type="Pfam" id="PF01784">
    <property type="entry name" value="DUF34_NIF3"/>
    <property type="match status" value="1"/>
</dbReference>
<dbReference type="GO" id="GO:0046872">
    <property type="term" value="F:metal ion binding"/>
    <property type="evidence" value="ECO:0007669"/>
    <property type="project" value="UniProtKB-UniRule"/>
</dbReference>
<dbReference type="STRING" id="1298598.JCM21714_116"/>
<name>W4VCM4_9BACI</name>
<feature type="binding site" evidence="5">
    <location>
        <position position="333"/>
    </location>
    <ligand>
        <name>a divalent metal cation</name>
        <dbReference type="ChEBI" id="CHEBI:60240"/>
        <label>1</label>
    </ligand>
</feature>
<comment type="caution">
    <text evidence="6">The sequence shown here is derived from an EMBL/GenBank/DDBJ whole genome shotgun (WGS) entry which is preliminary data.</text>
</comment>
<dbReference type="PANTHER" id="PTHR13799:SF14">
    <property type="entry name" value="GTP CYCLOHYDROLASE 1 TYPE 2 HOMOLOG"/>
    <property type="match status" value="1"/>
</dbReference>
<dbReference type="GO" id="GO:0005737">
    <property type="term" value="C:cytoplasm"/>
    <property type="evidence" value="ECO:0007669"/>
    <property type="project" value="TreeGrafter"/>
</dbReference>
<dbReference type="EMBL" id="BAVS01000001">
    <property type="protein sequence ID" value="GAE91175.1"/>
    <property type="molecule type" value="Genomic_DNA"/>
</dbReference>
<feature type="binding site" evidence="5">
    <location>
        <position position="65"/>
    </location>
    <ligand>
        <name>a divalent metal cation</name>
        <dbReference type="ChEBI" id="CHEBI:60240"/>
        <label>1</label>
    </ligand>
</feature>
<dbReference type="Gene3D" id="3.40.1390.30">
    <property type="entry name" value="NIF3 (NGG1p interacting factor 3)-like"/>
    <property type="match status" value="1"/>
</dbReference>
<organism evidence="6 7">
    <name type="scientific">Gracilibacillus boraciitolerans JCM 21714</name>
    <dbReference type="NCBI Taxonomy" id="1298598"/>
    <lineage>
        <taxon>Bacteria</taxon>
        <taxon>Bacillati</taxon>
        <taxon>Bacillota</taxon>
        <taxon>Bacilli</taxon>
        <taxon>Bacillales</taxon>
        <taxon>Bacillaceae</taxon>
        <taxon>Gracilibacillus</taxon>
    </lineage>
</organism>
<evidence type="ECO:0000256" key="1">
    <source>
        <dbReference type="ARBA" id="ARBA00006964"/>
    </source>
</evidence>
<feature type="binding site" evidence="5">
    <location>
        <position position="330"/>
    </location>
    <ligand>
        <name>a divalent metal cation</name>
        <dbReference type="ChEBI" id="CHEBI:60240"/>
        <label>1</label>
    </ligand>
</feature>
<keyword evidence="7" id="KW-1185">Reference proteome</keyword>
<evidence type="ECO:0000313" key="7">
    <source>
        <dbReference type="Proteomes" id="UP000019102"/>
    </source>
</evidence>
<dbReference type="NCBIfam" id="TIGR00486">
    <property type="entry name" value="YbgI_SA1388"/>
    <property type="match status" value="1"/>
</dbReference>
<gene>
    <name evidence="6" type="ORF">JCM21714_116</name>
</gene>
<dbReference type="InterPro" id="IPR017221">
    <property type="entry name" value="DUF34/NIF3_bac"/>
</dbReference>
<feature type="binding site" evidence="5">
    <location>
        <position position="66"/>
    </location>
    <ligand>
        <name>a divalent metal cation</name>
        <dbReference type="ChEBI" id="CHEBI:60240"/>
        <label>1</label>
    </ligand>
</feature>
<dbReference type="InterPro" id="IPR002678">
    <property type="entry name" value="DUF34/NIF3"/>
</dbReference>
<dbReference type="InterPro" id="IPR036069">
    <property type="entry name" value="DUF34/NIF3_sf"/>
</dbReference>
<evidence type="ECO:0000256" key="2">
    <source>
        <dbReference type="ARBA" id="ARBA00022112"/>
    </source>
</evidence>
<protein>
    <recommendedName>
        <fullName evidence="2 4">GTP cyclohydrolase 1 type 2 homolog</fullName>
    </recommendedName>
</protein>
<dbReference type="Gene3D" id="3.30.70.120">
    <property type="match status" value="1"/>
</dbReference>
<dbReference type="OrthoDB" id="9792792at2"/>
<dbReference type="PIRSF" id="PIRSF037489">
    <property type="entry name" value="UCP037489_NIF3_YqfO"/>
    <property type="match status" value="1"/>
</dbReference>
<dbReference type="PANTHER" id="PTHR13799">
    <property type="entry name" value="NGG1 INTERACTING FACTOR 3"/>
    <property type="match status" value="1"/>
</dbReference>
<comment type="similarity">
    <text evidence="1 4">Belongs to the GTP cyclohydrolase I type 2/NIF3 family.</text>
</comment>
<evidence type="ECO:0000256" key="4">
    <source>
        <dbReference type="PIRNR" id="PIRNR037489"/>
    </source>
</evidence>
<dbReference type="InterPro" id="IPR015867">
    <property type="entry name" value="N-reg_PII/ATP_PRibTrfase_C"/>
</dbReference>
<dbReference type="SUPFAM" id="SSF102705">
    <property type="entry name" value="NIF3 (NGG1p interacting factor 3)-like"/>
    <property type="match status" value="1"/>
</dbReference>
<dbReference type="eggNOG" id="COG0327">
    <property type="taxonomic scope" value="Bacteria"/>
</dbReference>